<proteinExistence type="predicted"/>
<dbReference type="AlphaFoldDB" id="A0A8H3LP66"/>
<evidence type="ECO:0000313" key="2">
    <source>
        <dbReference type="Proteomes" id="UP000615446"/>
    </source>
</evidence>
<dbReference type="EMBL" id="BLAL01000193">
    <property type="protein sequence ID" value="GES90026.1"/>
    <property type="molecule type" value="Genomic_DNA"/>
</dbReference>
<evidence type="ECO:0000313" key="1">
    <source>
        <dbReference type="EMBL" id="GES90026.1"/>
    </source>
</evidence>
<name>A0A8H3LP66_9GLOM</name>
<comment type="caution">
    <text evidence="1">The sequence shown here is derived from an EMBL/GenBank/DDBJ whole genome shotgun (WGS) entry which is preliminary data.</text>
</comment>
<dbReference type="OrthoDB" id="2386348at2759"/>
<dbReference type="Proteomes" id="UP000615446">
    <property type="component" value="Unassembled WGS sequence"/>
</dbReference>
<gene>
    <name evidence="1" type="ORF">RCL2_001689200</name>
</gene>
<reference evidence="1" key="1">
    <citation type="submission" date="2019-10" db="EMBL/GenBank/DDBJ databases">
        <title>Conservation and host-specific expression of non-tandemly repeated heterogenous ribosome RNA gene in arbuscular mycorrhizal fungi.</title>
        <authorList>
            <person name="Maeda T."/>
            <person name="Kobayashi Y."/>
            <person name="Nakagawa T."/>
            <person name="Ezawa T."/>
            <person name="Yamaguchi K."/>
            <person name="Bino T."/>
            <person name="Nishimoto Y."/>
            <person name="Shigenobu S."/>
            <person name="Kawaguchi M."/>
        </authorList>
    </citation>
    <scope>NUCLEOTIDE SEQUENCE</scope>
    <source>
        <strain evidence="1">HR1</strain>
    </source>
</reference>
<sequence>MSEVCELVPSQKGNKKLNIRGYLMAVAKVKKRARETRGNPIQIIQNNMVNASDEIRPSRNALRRRITHVRKAETLLEPQSVAEVNIPDSLKKH</sequence>
<protein>
    <submittedName>
        <fullName evidence="1">Uncharacterized protein</fullName>
    </submittedName>
</protein>
<organism evidence="1 2">
    <name type="scientific">Rhizophagus clarus</name>
    <dbReference type="NCBI Taxonomy" id="94130"/>
    <lineage>
        <taxon>Eukaryota</taxon>
        <taxon>Fungi</taxon>
        <taxon>Fungi incertae sedis</taxon>
        <taxon>Mucoromycota</taxon>
        <taxon>Glomeromycotina</taxon>
        <taxon>Glomeromycetes</taxon>
        <taxon>Glomerales</taxon>
        <taxon>Glomeraceae</taxon>
        <taxon>Rhizophagus</taxon>
    </lineage>
</organism>
<accession>A0A8H3LP66</accession>